<proteinExistence type="inferred from homology"/>
<comment type="subcellular location">
    <subcellularLocation>
        <location evidence="1">Mitochondrion</location>
    </subcellularLocation>
</comment>
<accession>A0A3M7HNH1</accession>
<evidence type="ECO:0000256" key="5">
    <source>
        <dbReference type="ARBA" id="ARBA00023128"/>
    </source>
</evidence>
<dbReference type="Proteomes" id="UP000269539">
    <property type="component" value="Unassembled WGS sequence"/>
</dbReference>
<comment type="caution">
    <text evidence="9">The sequence shown here is derived from an EMBL/GenBank/DDBJ whole genome shotgun (WGS) entry which is preliminary data.</text>
</comment>
<reference evidence="9 10" key="1">
    <citation type="journal article" date="2018" name="BMC Genomics">
        <title>Genomic evidence for intraspecific hybridization in a clonal and extremely halotolerant yeast.</title>
        <authorList>
            <person name="Gostincar C."/>
            <person name="Stajich J.E."/>
            <person name="Zupancic J."/>
            <person name="Zalar P."/>
            <person name="Gunde-Cimerman N."/>
        </authorList>
    </citation>
    <scope>NUCLEOTIDE SEQUENCE [LARGE SCALE GENOMIC DNA]</scope>
    <source>
        <strain evidence="9 10">EXF-10513</strain>
    </source>
</reference>
<keyword evidence="5" id="KW-0496">Mitochondrion</keyword>
<dbReference type="InterPro" id="IPR011009">
    <property type="entry name" value="Kinase-like_dom_sf"/>
</dbReference>
<dbReference type="InterPro" id="IPR051035">
    <property type="entry name" value="Mito_inheritance_9"/>
</dbReference>
<dbReference type="SUPFAM" id="SSF56112">
    <property type="entry name" value="Protein kinase-like (PK-like)"/>
    <property type="match status" value="1"/>
</dbReference>
<comment type="similarity">
    <text evidence="2">Belongs to the AIM9 family.</text>
</comment>
<keyword evidence="4" id="KW-0809">Transit peptide</keyword>
<evidence type="ECO:0000259" key="8">
    <source>
        <dbReference type="Pfam" id="PF01636"/>
    </source>
</evidence>
<name>A0A3M7HNH1_HORWE</name>
<evidence type="ECO:0000256" key="1">
    <source>
        <dbReference type="ARBA" id="ARBA00004173"/>
    </source>
</evidence>
<feature type="compositionally biased region" description="Acidic residues" evidence="7">
    <location>
        <begin position="346"/>
        <end position="356"/>
    </location>
</feature>
<dbReference type="Pfam" id="PF01636">
    <property type="entry name" value="APH"/>
    <property type="match status" value="1"/>
</dbReference>
<dbReference type="Gene3D" id="3.90.1200.10">
    <property type="match status" value="1"/>
</dbReference>
<dbReference type="AlphaFoldDB" id="A0A3M7HNH1"/>
<evidence type="ECO:0000256" key="4">
    <source>
        <dbReference type="ARBA" id="ARBA00022946"/>
    </source>
</evidence>
<sequence length="524" mass="58884">PSVGSVADCSRPCEYTTGRWLTRDRLQRESRYVAFDFAALRRKAVALCPQARNVASCQKMEGGLNKAFLFTMDSGERIVARIPTNIAGPRRLTTNSEVATMTYIKSKTTIPVPNILDWSDDNSNPVGTEYIFLEHAAGDLLHNRWNEMSSLQHLEVIQSISRMIGQMTKLGFPAFGSIFFQDAPVDAALKIMFEDGFCIGPHCGPVYWNCSPGEGSLYGNRGYDHGPWKDLHEFCTGLIASARSRIPVDDLEGKKPSYCGTIEEHRNLLNVNEKVLHQLSKSALLEESSKPTLLHADLHKRNIFVSSTEPAEVTAIIDWQNSAVEPAFIYGNETPDLAMRPLGEEVFDDSNDDADQDSLSQKERDARAMQERDLQLCKDAFEACMKGFAPVIGKARSLDGLLFRPFLHCNTSWRDSITAKRWKDIGLAGACPYAPEDELQTHERLYADFQTGQDLKLGLMQRLRTDSDGWIPSSDWDIIKSCHDEMFLEWLQVAKEAAREDGSLTEARAREMWPFDQVLESGEK</sequence>
<dbReference type="InterPro" id="IPR002575">
    <property type="entry name" value="Aminoglycoside_PTrfase"/>
</dbReference>
<dbReference type="VEuPathDB" id="FungiDB:BTJ68_12390"/>
<dbReference type="PANTHER" id="PTHR36091:SF1">
    <property type="entry name" value="ALTERED INHERITANCE OF MITOCHONDRIA PROTEIN 9, MITOCHONDRIAL"/>
    <property type="match status" value="1"/>
</dbReference>
<protein>
    <recommendedName>
        <fullName evidence="3">Altered inheritance of mitochondria protein 9, mitochondrial</fullName>
    </recommendedName>
    <alternativeName>
        <fullName evidence="6">Found in mitochondrial proteome protein 29</fullName>
    </alternativeName>
</protein>
<feature type="region of interest" description="Disordered" evidence="7">
    <location>
        <begin position="346"/>
        <end position="365"/>
    </location>
</feature>
<dbReference type="PANTHER" id="PTHR36091">
    <property type="entry name" value="ALTERED INHERITANCE OF MITOCHONDRIA PROTEIN 9, MITOCHONDRIAL"/>
    <property type="match status" value="1"/>
</dbReference>
<evidence type="ECO:0000313" key="9">
    <source>
        <dbReference type="EMBL" id="RMZ14921.1"/>
    </source>
</evidence>
<evidence type="ECO:0000256" key="3">
    <source>
        <dbReference type="ARBA" id="ARBA00016197"/>
    </source>
</evidence>
<evidence type="ECO:0000313" key="10">
    <source>
        <dbReference type="Proteomes" id="UP000269539"/>
    </source>
</evidence>
<gene>
    <name evidence="9" type="ORF">D0864_00051</name>
</gene>
<dbReference type="GO" id="GO:0005739">
    <property type="term" value="C:mitochondrion"/>
    <property type="evidence" value="ECO:0007669"/>
    <property type="project" value="UniProtKB-SubCell"/>
</dbReference>
<feature type="non-terminal residue" evidence="9">
    <location>
        <position position="1"/>
    </location>
</feature>
<evidence type="ECO:0000256" key="2">
    <source>
        <dbReference type="ARBA" id="ARBA00005543"/>
    </source>
</evidence>
<dbReference type="EMBL" id="QWIO01000001">
    <property type="protein sequence ID" value="RMZ14921.1"/>
    <property type="molecule type" value="Genomic_DNA"/>
</dbReference>
<feature type="domain" description="Aminoglycoside phosphotransferase" evidence="8">
    <location>
        <begin position="65"/>
        <end position="326"/>
    </location>
</feature>
<evidence type="ECO:0000256" key="7">
    <source>
        <dbReference type="SAM" id="MobiDB-lite"/>
    </source>
</evidence>
<evidence type="ECO:0000256" key="6">
    <source>
        <dbReference type="ARBA" id="ARBA00031849"/>
    </source>
</evidence>
<organism evidence="9 10">
    <name type="scientific">Hortaea werneckii</name>
    <name type="common">Black yeast</name>
    <name type="synonym">Cladosporium werneckii</name>
    <dbReference type="NCBI Taxonomy" id="91943"/>
    <lineage>
        <taxon>Eukaryota</taxon>
        <taxon>Fungi</taxon>
        <taxon>Dikarya</taxon>
        <taxon>Ascomycota</taxon>
        <taxon>Pezizomycotina</taxon>
        <taxon>Dothideomycetes</taxon>
        <taxon>Dothideomycetidae</taxon>
        <taxon>Mycosphaerellales</taxon>
        <taxon>Teratosphaeriaceae</taxon>
        <taxon>Hortaea</taxon>
    </lineage>
</organism>